<dbReference type="InterPro" id="IPR045186">
    <property type="entry name" value="Indole-3-glycerol_P_synth"/>
</dbReference>
<feature type="domain" description="Indole-3-glycerol phosphate synthase" evidence="7">
    <location>
        <begin position="4"/>
        <end position="254"/>
    </location>
</feature>
<gene>
    <name evidence="6 8" type="primary">trpC</name>
    <name evidence="8" type="ORF">HWQ67_11910</name>
</gene>
<evidence type="ECO:0000313" key="8">
    <source>
        <dbReference type="EMBL" id="MBV6342292.1"/>
    </source>
</evidence>
<dbReference type="InterPro" id="IPR013798">
    <property type="entry name" value="Indole-3-glycerol_P_synth_dom"/>
</dbReference>
<evidence type="ECO:0000259" key="7">
    <source>
        <dbReference type="Pfam" id="PF00218"/>
    </source>
</evidence>
<evidence type="ECO:0000256" key="4">
    <source>
        <dbReference type="ARBA" id="ARBA00023141"/>
    </source>
</evidence>
<comment type="similarity">
    <text evidence="6">Belongs to the TrpC family.</text>
</comment>
<dbReference type="RefSeq" id="WP_218252913.1">
    <property type="nucleotide sequence ID" value="NZ_JABXWD010000229.1"/>
</dbReference>
<keyword evidence="4 6" id="KW-0057">Aromatic amino acid biosynthesis</keyword>
<dbReference type="Pfam" id="PF00218">
    <property type="entry name" value="IGPS"/>
    <property type="match status" value="1"/>
</dbReference>
<proteinExistence type="inferred from homology"/>
<dbReference type="InterPro" id="IPR001468">
    <property type="entry name" value="Indole-3-GlycerolPSynthase_CS"/>
</dbReference>
<keyword evidence="1 6" id="KW-0028">Amino-acid biosynthesis</keyword>
<keyword evidence="5 6" id="KW-0456">Lyase</keyword>
<keyword evidence="2 6" id="KW-0210">Decarboxylase</keyword>
<sequence length="264" mass="29064">MSILSEIISKKKDRLSDSKRRISLSELRTRVDESEVCRNFEAAIRRPKDSQPLKVIAEIKRASPSAGIIREPFDLGEIAGVYRDKQVDAVSVLTEEDYFKGSIDFIRPVKGIVPCPVLRKDFIFDPYQVYEARAYGADAILLIAAALDGAQAEELMGVATEVGPSVLFEVHNYKQLQQAIDLKCNIIGINNRDLTTLQVNIKTTLDLARDIPQGRIIVSESGIKGREDALMVDRAGVDAILVGTSLMKANSVTDMAAMIDALRG</sequence>
<evidence type="ECO:0000256" key="3">
    <source>
        <dbReference type="ARBA" id="ARBA00022822"/>
    </source>
</evidence>
<dbReference type="PANTHER" id="PTHR22854:SF2">
    <property type="entry name" value="INDOLE-3-GLYCEROL-PHOSPHATE SYNTHASE"/>
    <property type="match status" value="1"/>
</dbReference>
<keyword evidence="3 6" id="KW-0822">Tryptophan biosynthesis</keyword>
<keyword evidence="9" id="KW-1185">Reference proteome</keyword>
<comment type="caution">
    <text evidence="8">The sequence shown here is derived from an EMBL/GenBank/DDBJ whole genome shotgun (WGS) entry which is preliminary data.</text>
</comment>
<dbReference type="CDD" id="cd00331">
    <property type="entry name" value="IGPS"/>
    <property type="match status" value="1"/>
</dbReference>
<reference evidence="8 9" key="1">
    <citation type="journal article" date="2020" name="J Geophys Res Biogeosci">
        <title>Magnetotaxis as an Adaptation to Enable Bacterial Shuttling of Microbial Sulfur and Sulfur Cycling Across Aquatic Oxic#Anoxic Interfaces.</title>
        <authorList>
            <person name="Li J."/>
            <person name="Liu P."/>
            <person name="Wang J."/>
            <person name="Roberts A.P."/>
            <person name="Pan Y."/>
        </authorList>
    </citation>
    <scope>NUCLEOTIDE SEQUENCE [LARGE SCALE GENOMIC DNA]</scope>
    <source>
        <strain evidence="8 9">MYR-1_YQ</strain>
    </source>
</reference>
<organism evidence="8 9">
    <name type="scientific">Candidatus Magnetobacterium casense</name>
    <dbReference type="NCBI Taxonomy" id="1455061"/>
    <lineage>
        <taxon>Bacteria</taxon>
        <taxon>Pseudomonadati</taxon>
        <taxon>Nitrospirota</taxon>
        <taxon>Thermodesulfovibrionia</taxon>
        <taxon>Thermodesulfovibrionales</taxon>
        <taxon>Candidatus Magnetobacteriaceae</taxon>
        <taxon>Candidatus Magnetobacterium</taxon>
    </lineage>
</organism>
<dbReference type="NCBIfam" id="NF001377">
    <property type="entry name" value="PRK00278.2-4"/>
    <property type="match status" value="1"/>
</dbReference>
<dbReference type="HAMAP" id="MF_00134_B">
    <property type="entry name" value="IGPS_B"/>
    <property type="match status" value="1"/>
</dbReference>
<dbReference type="GO" id="GO:0004425">
    <property type="term" value="F:indole-3-glycerol-phosphate synthase activity"/>
    <property type="evidence" value="ECO:0007669"/>
    <property type="project" value="UniProtKB-EC"/>
</dbReference>
<dbReference type="EMBL" id="JABXWD010000229">
    <property type="protein sequence ID" value="MBV6342292.1"/>
    <property type="molecule type" value="Genomic_DNA"/>
</dbReference>
<protein>
    <recommendedName>
        <fullName evidence="6">Indole-3-glycerol phosphate synthase</fullName>
        <shortName evidence="6">IGPS</shortName>
        <ecNumber evidence="6">4.1.1.48</ecNumber>
    </recommendedName>
</protein>
<evidence type="ECO:0000313" key="9">
    <source>
        <dbReference type="Proteomes" id="UP001196980"/>
    </source>
</evidence>
<evidence type="ECO:0000256" key="6">
    <source>
        <dbReference type="HAMAP-Rule" id="MF_00134"/>
    </source>
</evidence>
<comment type="catalytic activity">
    <reaction evidence="6">
        <text>1-(2-carboxyphenylamino)-1-deoxy-D-ribulose 5-phosphate + H(+) = (1S,2R)-1-C-(indol-3-yl)glycerol 3-phosphate + CO2 + H2O</text>
        <dbReference type="Rhea" id="RHEA:23476"/>
        <dbReference type="ChEBI" id="CHEBI:15377"/>
        <dbReference type="ChEBI" id="CHEBI:15378"/>
        <dbReference type="ChEBI" id="CHEBI:16526"/>
        <dbReference type="ChEBI" id="CHEBI:58613"/>
        <dbReference type="ChEBI" id="CHEBI:58866"/>
        <dbReference type="EC" id="4.1.1.48"/>
    </reaction>
</comment>
<dbReference type="PROSITE" id="PS00614">
    <property type="entry name" value="IGPS"/>
    <property type="match status" value="1"/>
</dbReference>
<dbReference type="PANTHER" id="PTHR22854">
    <property type="entry name" value="TRYPTOPHAN BIOSYNTHESIS PROTEIN"/>
    <property type="match status" value="1"/>
</dbReference>
<comment type="pathway">
    <text evidence="6">Amino-acid biosynthesis; L-tryptophan biosynthesis; L-tryptophan from chorismate: step 4/5.</text>
</comment>
<accession>A0ABS6S0X3</accession>
<dbReference type="Proteomes" id="UP001196980">
    <property type="component" value="Unassembled WGS sequence"/>
</dbReference>
<evidence type="ECO:0000256" key="2">
    <source>
        <dbReference type="ARBA" id="ARBA00022793"/>
    </source>
</evidence>
<dbReference type="EC" id="4.1.1.48" evidence="6"/>
<name>A0ABS6S0X3_9BACT</name>
<evidence type="ECO:0000256" key="1">
    <source>
        <dbReference type="ARBA" id="ARBA00022605"/>
    </source>
</evidence>
<evidence type="ECO:0000256" key="5">
    <source>
        <dbReference type="ARBA" id="ARBA00023239"/>
    </source>
</evidence>